<dbReference type="InterPro" id="IPR050300">
    <property type="entry name" value="GDXG_lipolytic_enzyme"/>
</dbReference>
<feature type="domain" description="BD-FAE-like" evidence="3">
    <location>
        <begin position="79"/>
        <end position="277"/>
    </location>
</feature>
<feature type="chain" id="PRO_5045802070" evidence="2">
    <location>
        <begin position="34"/>
        <end position="332"/>
    </location>
</feature>
<keyword evidence="2" id="KW-0732">Signal</keyword>
<evidence type="ECO:0000313" key="5">
    <source>
        <dbReference type="Proteomes" id="UP001172055"/>
    </source>
</evidence>
<gene>
    <name evidence="4" type="ORF">QWY14_15275</name>
</gene>
<dbReference type="RefSeq" id="WP_301724708.1">
    <property type="nucleotide sequence ID" value="NZ_JAUJWV010000003.1"/>
</dbReference>
<reference evidence="4 5" key="1">
    <citation type="submission" date="2023-06" db="EMBL/GenBank/DDBJ databases">
        <title>Novel species in genus Planococcus.</title>
        <authorList>
            <person name="Ning S."/>
        </authorList>
    </citation>
    <scope>NUCLEOTIDE SEQUENCE [LARGE SCALE GENOMIC DNA]</scope>
    <source>
        <strain evidence="4 5">N028</strain>
    </source>
</reference>
<name>A0ABT8N5K1_9BACL</name>
<dbReference type="Pfam" id="PF20434">
    <property type="entry name" value="BD-FAE"/>
    <property type="match status" value="1"/>
</dbReference>
<dbReference type="InterPro" id="IPR049492">
    <property type="entry name" value="BD-FAE-like_dom"/>
</dbReference>
<dbReference type="GO" id="GO:0016787">
    <property type="term" value="F:hydrolase activity"/>
    <property type="evidence" value="ECO:0007669"/>
    <property type="project" value="UniProtKB-KW"/>
</dbReference>
<evidence type="ECO:0000256" key="1">
    <source>
        <dbReference type="ARBA" id="ARBA00022801"/>
    </source>
</evidence>
<dbReference type="Gene3D" id="3.40.50.1820">
    <property type="entry name" value="alpha/beta hydrolase"/>
    <property type="match status" value="1"/>
</dbReference>
<evidence type="ECO:0000259" key="3">
    <source>
        <dbReference type="Pfam" id="PF20434"/>
    </source>
</evidence>
<organism evidence="4 5">
    <name type="scientific">Planococcus shixiaomingii</name>
    <dbReference type="NCBI Taxonomy" id="3058393"/>
    <lineage>
        <taxon>Bacteria</taxon>
        <taxon>Bacillati</taxon>
        <taxon>Bacillota</taxon>
        <taxon>Bacilli</taxon>
        <taxon>Bacillales</taxon>
        <taxon>Caryophanaceae</taxon>
        <taxon>Planococcus</taxon>
    </lineage>
</organism>
<accession>A0ABT8N5K1</accession>
<evidence type="ECO:0000256" key="2">
    <source>
        <dbReference type="SAM" id="SignalP"/>
    </source>
</evidence>
<dbReference type="InterPro" id="IPR029058">
    <property type="entry name" value="AB_hydrolase_fold"/>
</dbReference>
<dbReference type="EMBL" id="JAUJWV010000003">
    <property type="protein sequence ID" value="MDN7243164.1"/>
    <property type="molecule type" value="Genomic_DNA"/>
</dbReference>
<dbReference type="Proteomes" id="UP001172055">
    <property type="component" value="Unassembled WGS sequence"/>
</dbReference>
<proteinExistence type="predicted"/>
<evidence type="ECO:0000313" key="4">
    <source>
        <dbReference type="EMBL" id="MDN7243164.1"/>
    </source>
</evidence>
<protein>
    <submittedName>
        <fullName evidence="4">Alpha/beta hydrolase</fullName>
    </submittedName>
</protein>
<comment type="caution">
    <text evidence="4">The sequence shown here is derived from an EMBL/GenBank/DDBJ whole genome shotgun (WGS) entry which is preliminary data.</text>
</comment>
<keyword evidence="1 4" id="KW-0378">Hydrolase</keyword>
<sequence>MKIRFSPQKRKKWRVLLCTLFVIFTIVSTEQIATSVNVSASDQIRGSAVFSPLPNMESIEKEVHVIKDLAYGKTKNSLLDIYHPIHTTEPLPVILWIHGGGYVSGSKDSRQNYGMALANAGYVVANIDYALAPDQLYPGPVLQANAALEFLALHAKEYGGDMSRIFIGGDSAGSQIASQIAAVISNKTLAKAMDIQPAIQSQYLQGALLMCGLYNMETVRATGFPNIDLFLNTYTGSDQFESFSRIHELSTVNQITPDYPPVFITVGDGDPFSSQAQELVQALESQNVAVDSVFFEGSGKGLKHEYQYALDTVDGQETLEKTLNFLFANSNR</sequence>
<dbReference type="PANTHER" id="PTHR48081">
    <property type="entry name" value="AB HYDROLASE SUPERFAMILY PROTEIN C4A8.06C"/>
    <property type="match status" value="1"/>
</dbReference>
<feature type="signal peptide" evidence="2">
    <location>
        <begin position="1"/>
        <end position="33"/>
    </location>
</feature>
<dbReference type="SUPFAM" id="SSF53474">
    <property type="entry name" value="alpha/beta-Hydrolases"/>
    <property type="match status" value="1"/>
</dbReference>
<dbReference type="PANTHER" id="PTHR48081:SF6">
    <property type="entry name" value="PEPTIDASE S9 PROLYL OLIGOPEPTIDASE CATALYTIC DOMAIN-CONTAINING PROTEIN"/>
    <property type="match status" value="1"/>
</dbReference>
<keyword evidence="5" id="KW-1185">Reference proteome</keyword>